<feature type="transmembrane region" description="Helical" evidence="1">
    <location>
        <begin position="418"/>
        <end position="442"/>
    </location>
</feature>
<dbReference type="PANTHER" id="PTHR11328:SF24">
    <property type="entry name" value="MAJOR FACILITATOR SUPERFAMILY (MFS) PROFILE DOMAIN-CONTAINING PROTEIN"/>
    <property type="match status" value="1"/>
</dbReference>
<evidence type="ECO:0008006" key="3">
    <source>
        <dbReference type="Google" id="ProtNLM"/>
    </source>
</evidence>
<dbReference type="InterPro" id="IPR036259">
    <property type="entry name" value="MFS_trans_sf"/>
</dbReference>
<feature type="transmembrane region" description="Helical" evidence="1">
    <location>
        <begin position="114"/>
        <end position="135"/>
    </location>
</feature>
<feature type="transmembrane region" description="Helical" evidence="1">
    <location>
        <begin position="83"/>
        <end position="102"/>
    </location>
</feature>
<proteinExistence type="predicted"/>
<sequence>MNERESKKTSLKLKLAFASGEVGDNMALNTFTFLIFTFYYTVVKIPTPLMISGFIIWALFNAFNDPLIGYLSDRTKSRWGRRIPWMIGATIPLCVLVILLFLPPFTFTRNQSSFIYFIIILILFDVAYTSFNLNYNALFSEMFVDMKTRSSTGRIRIIFVLLATMFALVFPTFVIEDITNQSGDPVTVTQYQIVGIVAAIIIFISYLIMLKWGAKDPKHISKDAEIPSSFASTLKFTFKHKSFLWFLFPALGTWLVINLLPTLAPLFFTYAVGIDDSELIGILLLVTFLVAAASTPLWERIRVKKGARMCGLIGIAVWLVTVLFFAFSVNFPMALVAMLLNGLGLGGGLYFYDQCIAEIIDEDEITYGVRRSGIYYAILNFLIRLSMILNFIIIGFVFSSTDWMNYNPIPTDLGLVILGLRILMGIYPAIVLGISLVGMYFYPIKGERLAENRKKLTELHEKKLNAL</sequence>
<feature type="transmembrane region" description="Helical" evidence="1">
    <location>
        <begin position="21"/>
        <end position="43"/>
    </location>
</feature>
<dbReference type="GO" id="GO:0005886">
    <property type="term" value="C:plasma membrane"/>
    <property type="evidence" value="ECO:0007669"/>
    <property type="project" value="TreeGrafter"/>
</dbReference>
<dbReference type="GO" id="GO:0015293">
    <property type="term" value="F:symporter activity"/>
    <property type="evidence" value="ECO:0007669"/>
    <property type="project" value="InterPro"/>
</dbReference>
<dbReference type="EMBL" id="LAZR01001790">
    <property type="protein sequence ID" value="KKN38988.1"/>
    <property type="molecule type" value="Genomic_DNA"/>
</dbReference>
<keyword evidence="1" id="KW-0472">Membrane</keyword>
<dbReference type="SUPFAM" id="SSF103473">
    <property type="entry name" value="MFS general substrate transporter"/>
    <property type="match status" value="1"/>
</dbReference>
<feature type="transmembrane region" description="Helical" evidence="1">
    <location>
        <begin position="333"/>
        <end position="352"/>
    </location>
</feature>
<dbReference type="AlphaFoldDB" id="A0A0F9TBV9"/>
<comment type="caution">
    <text evidence="2">The sequence shown here is derived from an EMBL/GenBank/DDBJ whole genome shotgun (WGS) entry which is preliminary data.</text>
</comment>
<keyword evidence="1" id="KW-1133">Transmembrane helix</keyword>
<gene>
    <name evidence="2" type="ORF">LCGC14_0748040</name>
</gene>
<feature type="transmembrane region" description="Helical" evidence="1">
    <location>
        <begin position="155"/>
        <end position="173"/>
    </location>
</feature>
<dbReference type="PANTHER" id="PTHR11328">
    <property type="entry name" value="MAJOR FACILITATOR SUPERFAMILY DOMAIN-CONTAINING PROTEIN"/>
    <property type="match status" value="1"/>
</dbReference>
<feature type="transmembrane region" description="Helical" evidence="1">
    <location>
        <begin position="310"/>
        <end position="327"/>
    </location>
</feature>
<reference evidence="2" key="1">
    <citation type="journal article" date="2015" name="Nature">
        <title>Complex archaea that bridge the gap between prokaryotes and eukaryotes.</title>
        <authorList>
            <person name="Spang A."/>
            <person name="Saw J.H."/>
            <person name="Jorgensen S.L."/>
            <person name="Zaremba-Niedzwiedzka K."/>
            <person name="Martijn J."/>
            <person name="Lind A.E."/>
            <person name="van Eijk R."/>
            <person name="Schleper C."/>
            <person name="Guy L."/>
            <person name="Ettema T.J."/>
        </authorList>
    </citation>
    <scope>NUCLEOTIDE SEQUENCE</scope>
</reference>
<dbReference type="InterPro" id="IPR039672">
    <property type="entry name" value="MFS_2"/>
</dbReference>
<dbReference type="GO" id="GO:0008643">
    <property type="term" value="P:carbohydrate transport"/>
    <property type="evidence" value="ECO:0007669"/>
    <property type="project" value="InterPro"/>
</dbReference>
<evidence type="ECO:0000313" key="2">
    <source>
        <dbReference type="EMBL" id="KKN38988.1"/>
    </source>
</evidence>
<accession>A0A0F9TBV9</accession>
<feature type="transmembrane region" description="Helical" evidence="1">
    <location>
        <begin position="373"/>
        <end position="398"/>
    </location>
</feature>
<feature type="transmembrane region" description="Helical" evidence="1">
    <location>
        <begin position="49"/>
        <end position="71"/>
    </location>
</feature>
<organism evidence="2">
    <name type="scientific">marine sediment metagenome</name>
    <dbReference type="NCBI Taxonomy" id="412755"/>
    <lineage>
        <taxon>unclassified sequences</taxon>
        <taxon>metagenomes</taxon>
        <taxon>ecological metagenomes</taxon>
    </lineage>
</organism>
<feature type="transmembrane region" description="Helical" evidence="1">
    <location>
        <begin position="193"/>
        <end position="212"/>
    </location>
</feature>
<dbReference type="Gene3D" id="1.20.1250.20">
    <property type="entry name" value="MFS general substrate transporter like domains"/>
    <property type="match status" value="2"/>
</dbReference>
<keyword evidence="1" id="KW-0812">Transmembrane</keyword>
<protein>
    <recommendedName>
        <fullName evidence="3">Major facilitator superfamily (MFS) profile domain-containing protein</fullName>
    </recommendedName>
</protein>
<evidence type="ECO:0000256" key="1">
    <source>
        <dbReference type="SAM" id="Phobius"/>
    </source>
</evidence>
<feature type="transmembrane region" description="Helical" evidence="1">
    <location>
        <begin position="243"/>
        <end position="267"/>
    </location>
</feature>
<name>A0A0F9TBV9_9ZZZZ</name>
<dbReference type="Pfam" id="PF13347">
    <property type="entry name" value="MFS_2"/>
    <property type="match status" value="1"/>
</dbReference>
<feature type="transmembrane region" description="Helical" evidence="1">
    <location>
        <begin position="279"/>
        <end position="298"/>
    </location>
</feature>